<evidence type="ECO:0000256" key="2">
    <source>
        <dbReference type="SAM" id="SignalP"/>
    </source>
</evidence>
<feature type="signal peptide" evidence="2">
    <location>
        <begin position="1"/>
        <end position="21"/>
    </location>
</feature>
<organism evidence="3 4">
    <name type="scientific">Persicimonas caeni</name>
    <dbReference type="NCBI Taxonomy" id="2292766"/>
    <lineage>
        <taxon>Bacteria</taxon>
        <taxon>Deltaproteobacteria</taxon>
        <taxon>Bradymonadales</taxon>
        <taxon>Bradymonadaceae</taxon>
        <taxon>Persicimonas</taxon>
    </lineage>
</organism>
<dbReference type="AlphaFoldDB" id="A0A4Y6PLZ6"/>
<evidence type="ECO:0000313" key="4">
    <source>
        <dbReference type="Proteomes" id="UP000315995"/>
    </source>
</evidence>
<dbReference type="RefSeq" id="WP_141195835.1">
    <property type="nucleotide sequence ID" value="NZ_CP041186.1"/>
</dbReference>
<evidence type="ECO:0000313" key="3">
    <source>
        <dbReference type="EMBL" id="QDG49336.1"/>
    </source>
</evidence>
<keyword evidence="4" id="KW-1185">Reference proteome</keyword>
<evidence type="ECO:0000256" key="1">
    <source>
        <dbReference type="SAM" id="MobiDB-lite"/>
    </source>
</evidence>
<accession>A0A4Y6PLZ6</accession>
<protein>
    <recommendedName>
        <fullName evidence="5">Lipoprotein</fullName>
    </recommendedName>
</protein>
<dbReference type="PROSITE" id="PS51257">
    <property type="entry name" value="PROKAR_LIPOPROTEIN"/>
    <property type="match status" value="1"/>
</dbReference>
<gene>
    <name evidence="3" type="ORF">FIV42_00870</name>
</gene>
<dbReference type="Proteomes" id="UP000315995">
    <property type="component" value="Chromosome"/>
</dbReference>
<dbReference type="OrthoDB" id="9950172at2"/>
<reference evidence="3 4" key="1">
    <citation type="submission" date="2019-06" db="EMBL/GenBank/DDBJ databases">
        <title>Persicimonas caeni gen. nov., sp. nov., a predatory bacterium isolated from solar saltern.</title>
        <authorList>
            <person name="Wang S."/>
        </authorList>
    </citation>
    <scope>NUCLEOTIDE SEQUENCE [LARGE SCALE GENOMIC DNA]</scope>
    <source>
        <strain evidence="3 4">YN101</strain>
    </source>
</reference>
<sequence>MRRFVSSSIVLVLLVGAVACGDDSPDDSQKPVTPPDNPERNLPTLGGPSGDAGYDAPPERDAYVREDRVRQDTGAECCPVTFAFAPRNPAEVEEAVLRGSLYPLDTAEGVPLQETDGVWTGEACLAPDQYGTYHYELGLETGGDELFVSIAHNPYAPTATVAGELVNEWVAADDCASIDVAVHAQTSE</sequence>
<feature type="chain" id="PRO_5030106038" description="Lipoprotein" evidence="2">
    <location>
        <begin position="22"/>
        <end position="188"/>
    </location>
</feature>
<dbReference type="EMBL" id="CP041186">
    <property type="protein sequence ID" value="QDG49336.1"/>
    <property type="molecule type" value="Genomic_DNA"/>
</dbReference>
<evidence type="ECO:0008006" key="5">
    <source>
        <dbReference type="Google" id="ProtNLM"/>
    </source>
</evidence>
<name>A0A4Y6PLZ6_PERCE</name>
<feature type="region of interest" description="Disordered" evidence="1">
    <location>
        <begin position="22"/>
        <end position="58"/>
    </location>
</feature>
<accession>A0A5B8XZF3</accession>
<proteinExistence type="predicted"/>
<keyword evidence="2" id="KW-0732">Signal</keyword>